<evidence type="ECO:0000313" key="15">
    <source>
        <dbReference type="Proteomes" id="UP000798488"/>
    </source>
</evidence>
<feature type="binding site" evidence="12">
    <location>
        <position position="193"/>
    </location>
    <ligand>
        <name>S-adenosyl-L-methionine</name>
        <dbReference type="ChEBI" id="CHEBI:59789"/>
    </ligand>
</feature>
<dbReference type="Gene3D" id="1.10.150.530">
    <property type="match status" value="1"/>
</dbReference>
<dbReference type="SFLD" id="SFLDF00275">
    <property type="entry name" value="adenosine_C2_methyltransferase"/>
    <property type="match status" value="1"/>
</dbReference>
<organism evidence="14 15">
    <name type="scientific">Sporotomaculum syntrophicum</name>
    <dbReference type="NCBI Taxonomy" id="182264"/>
    <lineage>
        <taxon>Bacteria</taxon>
        <taxon>Bacillati</taxon>
        <taxon>Bacillota</taxon>
        <taxon>Clostridia</taxon>
        <taxon>Eubacteriales</taxon>
        <taxon>Desulfallaceae</taxon>
        <taxon>Sporotomaculum</taxon>
    </lineage>
</organism>
<evidence type="ECO:0000256" key="5">
    <source>
        <dbReference type="ARBA" id="ARBA00022603"/>
    </source>
</evidence>
<dbReference type="InterPro" id="IPR013785">
    <property type="entry name" value="Aldolase_TIM"/>
</dbReference>
<dbReference type="InterPro" id="IPR058240">
    <property type="entry name" value="rSAM_sf"/>
</dbReference>
<dbReference type="FunFam" id="3.20.20.70:FF:000014">
    <property type="entry name" value="Probable dual-specificity RNA methyltransferase RlmN"/>
    <property type="match status" value="1"/>
</dbReference>
<dbReference type="InterPro" id="IPR007197">
    <property type="entry name" value="rSAM"/>
</dbReference>
<dbReference type="SUPFAM" id="SSF102114">
    <property type="entry name" value="Radical SAM enzymes"/>
    <property type="match status" value="1"/>
</dbReference>
<dbReference type="HAMAP" id="MF_01849">
    <property type="entry name" value="RNA_methyltr_RlmN"/>
    <property type="match status" value="1"/>
</dbReference>
<dbReference type="SFLD" id="SFLDG01062">
    <property type="entry name" value="methyltransferase_(Class_A)"/>
    <property type="match status" value="1"/>
</dbReference>
<evidence type="ECO:0000256" key="7">
    <source>
        <dbReference type="ARBA" id="ARBA00022691"/>
    </source>
</evidence>
<dbReference type="OrthoDB" id="9793973at2"/>
<dbReference type="GO" id="GO:0000049">
    <property type="term" value="F:tRNA binding"/>
    <property type="evidence" value="ECO:0007669"/>
    <property type="project" value="UniProtKB-UniRule"/>
</dbReference>
<dbReference type="PIRSF" id="PIRSF006004">
    <property type="entry name" value="CHP00048"/>
    <property type="match status" value="1"/>
</dbReference>
<dbReference type="RefSeq" id="WP_161820887.1">
    <property type="nucleotide sequence ID" value="NZ_LSRS01000001.1"/>
</dbReference>
<dbReference type="InterPro" id="IPR027492">
    <property type="entry name" value="RNA_MTrfase_RlmN"/>
</dbReference>
<evidence type="ECO:0000256" key="8">
    <source>
        <dbReference type="ARBA" id="ARBA00022694"/>
    </source>
</evidence>
<dbReference type="InterPro" id="IPR040072">
    <property type="entry name" value="Methyltransferase_A"/>
</dbReference>
<keyword evidence="11 12" id="KW-0411">Iron-sulfur</keyword>
<dbReference type="Pfam" id="PF04055">
    <property type="entry name" value="Radical_SAM"/>
    <property type="match status" value="1"/>
</dbReference>
<reference evidence="14" key="1">
    <citation type="submission" date="2016-02" db="EMBL/GenBank/DDBJ databases">
        <title>Draft Genome Sequence of Sporotomaculum syntrophicum Strain FB, a Syntrophic Benzoate Degrader.</title>
        <authorList>
            <person name="Nobu M.K."/>
            <person name="Narihiro T."/>
            <person name="Qiu Y.-L."/>
            <person name="Ohashi A."/>
            <person name="Liu W.-T."/>
            <person name="Yuji S."/>
        </authorList>
    </citation>
    <scope>NUCLEOTIDE SEQUENCE</scope>
    <source>
        <strain evidence="14">FB</strain>
    </source>
</reference>
<comment type="caution">
    <text evidence="12">Lacks conserved residue(s) required for the propagation of feature annotation.</text>
</comment>
<dbReference type="SFLD" id="SFLDS00029">
    <property type="entry name" value="Radical_SAM"/>
    <property type="match status" value="1"/>
</dbReference>
<dbReference type="EC" id="2.1.1.192" evidence="12"/>
<dbReference type="GO" id="GO:0030488">
    <property type="term" value="P:tRNA methylation"/>
    <property type="evidence" value="ECO:0007669"/>
    <property type="project" value="UniProtKB-UniRule"/>
</dbReference>
<dbReference type="GO" id="GO:0005737">
    <property type="term" value="C:cytoplasm"/>
    <property type="evidence" value="ECO:0007669"/>
    <property type="project" value="UniProtKB-SubCell"/>
</dbReference>
<dbReference type="PANTHER" id="PTHR30544">
    <property type="entry name" value="23S RRNA METHYLTRANSFERASE"/>
    <property type="match status" value="1"/>
</dbReference>
<dbReference type="GO" id="GO:0002935">
    <property type="term" value="F:tRNA (adenine(37)-C2)-methyltransferase activity"/>
    <property type="evidence" value="ECO:0007669"/>
    <property type="project" value="UniProtKB-UniRule"/>
</dbReference>
<keyword evidence="12" id="KW-1015">Disulfide bond</keyword>
<comment type="catalytic activity">
    <reaction evidence="12">
        <text>adenosine(37) in tRNA + 2 reduced [2Fe-2S]-[ferredoxin] + 2 S-adenosyl-L-methionine = 2-methyladenosine(37) in tRNA + 5'-deoxyadenosine + L-methionine + 2 oxidized [2Fe-2S]-[ferredoxin] + S-adenosyl-L-homocysteine</text>
        <dbReference type="Rhea" id="RHEA:43332"/>
        <dbReference type="Rhea" id="RHEA-COMP:10000"/>
        <dbReference type="Rhea" id="RHEA-COMP:10001"/>
        <dbReference type="Rhea" id="RHEA-COMP:10162"/>
        <dbReference type="Rhea" id="RHEA-COMP:10485"/>
        <dbReference type="ChEBI" id="CHEBI:17319"/>
        <dbReference type="ChEBI" id="CHEBI:33737"/>
        <dbReference type="ChEBI" id="CHEBI:33738"/>
        <dbReference type="ChEBI" id="CHEBI:57844"/>
        <dbReference type="ChEBI" id="CHEBI:57856"/>
        <dbReference type="ChEBI" id="CHEBI:59789"/>
        <dbReference type="ChEBI" id="CHEBI:74411"/>
        <dbReference type="ChEBI" id="CHEBI:74497"/>
        <dbReference type="EC" id="2.1.1.192"/>
    </reaction>
</comment>
<feature type="binding site" evidence="12">
    <location>
        <position position="121"/>
    </location>
    <ligand>
        <name>[4Fe-4S] cluster</name>
        <dbReference type="ChEBI" id="CHEBI:49883"/>
        <note>4Fe-4S-S-AdoMet</note>
    </ligand>
</feature>
<comment type="similarity">
    <text evidence="12">Belongs to the radical SAM superfamily. RlmN family.</text>
</comment>
<feature type="binding site" evidence="12">
    <location>
        <begin position="216"/>
        <end position="218"/>
    </location>
    <ligand>
        <name>S-adenosyl-L-methionine</name>
        <dbReference type="ChEBI" id="CHEBI:59789"/>
    </ligand>
</feature>
<comment type="function">
    <text evidence="12">Specifically methylates position 2 of adenine 2503 in 23S rRNA and position 2 of adenine 37 in tRNAs.</text>
</comment>
<feature type="active site" description="S-methylcysteine intermediate" evidence="12">
    <location>
        <position position="335"/>
    </location>
</feature>
<protein>
    <recommendedName>
        <fullName evidence="12">Probable dual-specificity RNA methyltransferase RlmN</fullName>
        <ecNumber evidence="12">2.1.1.192</ecNumber>
    </recommendedName>
    <alternativeName>
        <fullName evidence="12">23S rRNA (adenine(2503)-C(2))-methyltransferase</fullName>
    </alternativeName>
    <alternativeName>
        <fullName evidence="12">23S rRNA m2A2503 methyltransferase</fullName>
    </alternativeName>
    <alternativeName>
        <fullName evidence="12">Ribosomal RNA large subunit methyltransferase N</fullName>
    </alternativeName>
    <alternativeName>
        <fullName evidence="12">tRNA (adenine(37)-C(2))-methyltransferase</fullName>
    </alternativeName>
    <alternativeName>
        <fullName evidence="12">tRNA m2A37 methyltransferase</fullName>
    </alternativeName>
</protein>
<evidence type="ECO:0000259" key="13">
    <source>
        <dbReference type="PROSITE" id="PS51918"/>
    </source>
</evidence>
<keyword evidence="15" id="KW-1185">Reference proteome</keyword>
<comment type="miscellaneous">
    <text evidence="12">Reaction proceeds by a ping-pong mechanism involving intermediate methylation of a conserved cysteine residue.</text>
</comment>
<keyword evidence="8 12" id="KW-0819">tRNA processing</keyword>
<evidence type="ECO:0000256" key="4">
    <source>
        <dbReference type="ARBA" id="ARBA00022552"/>
    </source>
</evidence>
<dbReference type="Pfam" id="PF21016">
    <property type="entry name" value="RlmN_N"/>
    <property type="match status" value="1"/>
</dbReference>
<accession>A0A9D2WTR7</accession>
<dbReference type="GO" id="GO:0019843">
    <property type="term" value="F:rRNA binding"/>
    <property type="evidence" value="ECO:0007669"/>
    <property type="project" value="UniProtKB-UniRule"/>
</dbReference>
<evidence type="ECO:0000256" key="3">
    <source>
        <dbReference type="ARBA" id="ARBA00022490"/>
    </source>
</evidence>
<dbReference type="InterPro" id="IPR048641">
    <property type="entry name" value="RlmN_N"/>
</dbReference>
<evidence type="ECO:0000256" key="12">
    <source>
        <dbReference type="HAMAP-Rule" id="MF_01849"/>
    </source>
</evidence>
<feature type="binding site" evidence="12">
    <location>
        <position position="118"/>
    </location>
    <ligand>
        <name>[4Fe-4S] cluster</name>
        <dbReference type="ChEBI" id="CHEBI:49883"/>
        <note>4Fe-4S-S-AdoMet</note>
    </ligand>
</feature>
<evidence type="ECO:0000256" key="1">
    <source>
        <dbReference type="ARBA" id="ARBA00004496"/>
    </source>
</evidence>
<keyword evidence="6 12" id="KW-0808">Transferase</keyword>
<evidence type="ECO:0000256" key="2">
    <source>
        <dbReference type="ARBA" id="ARBA00022485"/>
    </source>
</evidence>
<dbReference type="PANTHER" id="PTHR30544:SF5">
    <property type="entry name" value="RADICAL SAM CORE DOMAIN-CONTAINING PROTEIN"/>
    <property type="match status" value="1"/>
</dbReference>
<evidence type="ECO:0000313" key="14">
    <source>
        <dbReference type="EMBL" id="KAF1086766.1"/>
    </source>
</evidence>
<dbReference type="GO" id="GO:0046872">
    <property type="term" value="F:metal ion binding"/>
    <property type="evidence" value="ECO:0007669"/>
    <property type="project" value="UniProtKB-KW"/>
</dbReference>
<keyword evidence="9 12" id="KW-0479">Metal-binding</keyword>
<dbReference type="Gene3D" id="3.20.20.70">
    <property type="entry name" value="Aldolase class I"/>
    <property type="match status" value="1"/>
</dbReference>
<keyword evidence="3 12" id="KW-0963">Cytoplasm</keyword>
<dbReference type="NCBIfam" id="TIGR00048">
    <property type="entry name" value="rRNA_mod_RlmN"/>
    <property type="match status" value="1"/>
</dbReference>
<comment type="caution">
    <text evidence="14">The sequence shown here is derived from an EMBL/GenBank/DDBJ whole genome shotgun (WGS) entry which is preliminary data.</text>
</comment>
<dbReference type="PROSITE" id="PS51918">
    <property type="entry name" value="RADICAL_SAM"/>
    <property type="match status" value="1"/>
</dbReference>
<dbReference type="GO" id="GO:0070475">
    <property type="term" value="P:rRNA base methylation"/>
    <property type="evidence" value="ECO:0007669"/>
    <property type="project" value="UniProtKB-UniRule"/>
</dbReference>
<feature type="active site" description="Proton acceptor" evidence="12">
    <location>
        <position position="94"/>
    </location>
</feature>
<keyword evidence="4 12" id="KW-0698">rRNA processing</keyword>
<feature type="binding site" evidence="12">
    <location>
        <begin position="161"/>
        <end position="162"/>
    </location>
    <ligand>
        <name>S-adenosyl-L-methionine</name>
        <dbReference type="ChEBI" id="CHEBI:59789"/>
    </ligand>
</feature>
<dbReference type="Proteomes" id="UP000798488">
    <property type="component" value="Unassembled WGS sequence"/>
</dbReference>
<feature type="domain" description="Radical SAM core" evidence="13">
    <location>
        <begin position="100"/>
        <end position="330"/>
    </location>
</feature>
<keyword evidence="2 12" id="KW-0004">4Fe-4S</keyword>
<comment type="subcellular location">
    <subcellularLocation>
        <location evidence="1 12">Cytoplasm</location>
    </subcellularLocation>
</comment>
<evidence type="ECO:0000256" key="9">
    <source>
        <dbReference type="ARBA" id="ARBA00022723"/>
    </source>
</evidence>
<keyword evidence="10 12" id="KW-0408">Iron</keyword>
<comment type="cofactor">
    <cofactor evidence="12">
        <name>[4Fe-4S] cluster</name>
        <dbReference type="ChEBI" id="CHEBI:49883"/>
    </cofactor>
    <text evidence="12">Binds 1 [4Fe-4S] cluster. The cluster is coordinated with 3 cysteines and an exchangeable S-adenosyl-L-methionine.</text>
</comment>
<keyword evidence="5 12" id="KW-0489">Methyltransferase</keyword>
<dbReference type="GO" id="GO:0070040">
    <property type="term" value="F:rRNA (adenine(2503)-C2-)-methyltransferase activity"/>
    <property type="evidence" value="ECO:0007669"/>
    <property type="project" value="UniProtKB-UniRule"/>
</dbReference>
<feature type="binding site" evidence="12">
    <location>
        <position position="292"/>
    </location>
    <ligand>
        <name>S-adenosyl-L-methionine</name>
        <dbReference type="ChEBI" id="CHEBI:59789"/>
    </ligand>
</feature>
<keyword evidence="7 12" id="KW-0949">S-adenosyl-L-methionine</keyword>
<dbReference type="GO" id="GO:0051539">
    <property type="term" value="F:4 iron, 4 sulfur cluster binding"/>
    <property type="evidence" value="ECO:0007669"/>
    <property type="project" value="UniProtKB-UniRule"/>
</dbReference>
<evidence type="ECO:0000256" key="6">
    <source>
        <dbReference type="ARBA" id="ARBA00022679"/>
    </source>
</evidence>
<sequence length="348" mass="37431">MPGLVNIKDLSLEELGGEVTALGLAKFRAAQIADWMHRKGAASFDEITNVPKEMREKLAGKFSPGGLVVLDKKVSSGGEAVKFLLQLGDGQAVESVLMLYHYGYTACLSTQVGCRMGCKLCASGLNGLVRNLTPGELIDQIWAMQKASGQHIGRIVLMGSGEPLDNYANTIKFLGLVSAPYGLGIGQRHITLSTCGIVPRIYDLLQLHLAITLAVSLHAPNNALRNQLVPINRVYPLEKLLPACRAYAKGTGRRVSFEYALLGGVNDQAAQAKELAGILRGIHCHVNLIPANPVPERGIASSGAREVQAFKQILEKAGYPVTVRREMGLDIDAACGQLRRRIMGSDKP</sequence>
<dbReference type="AlphaFoldDB" id="A0A9D2WTR7"/>
<dbReference type="CDD" id="cd01335">
    <property type="entry name" value="Radical_SAM"/>
    <property type="match status" value="1"/>
</dbReference>
<feature type="binding site" evidence="12">
    <location>
        <position position="114"/>
    </location>
    <ligand>
        <name>[4Fe-4S] cluster</name>
        <dbReference type="ChEBI" id="CHEBI:49883"/>
        <note>4Fe-4S-S-AdoMet</note>
    </ligand>
</feature>
<name>A0A9D2WTR7_9FIRM</name>
<evidence type="ECO:0000256" key="11">
    <source>
        <dbReference type="ARBA" id="ARBA00023014"/>
    </source>
</evidence>
<evidence type="ECO:0000256" key="10">
    <source>
        <dbReference type="ARBA" id="ARBA00023004"/>
    </source>
</evidence>
<gene>
    <name evidence="12 14" type="primary">rlmN</name>
    <name evidence="14" type="ORF">SPSYN_00485</name>
</gene>
<dbReference type="InterPro" id="IPR004383">
    <property type="entry name" value="rRNA_lsu_MTrfase_RlmN/Cfr"/>
</dbReference>
<comment type="catalytic activity">
    <reaction evidence="12">
        <text>adenosine(2503) in 23S rRNA + 2 reduced [2Fe-2S]-[ferredoxin] + 2 S-adenosyl-L-methionine = 2-methyladenosine(2503) in 23S rRNA + 5'-deoxyadenosine + L-methionine + 2 oxidized [2Fe-2S]-[ferredoxin] + S-adenosyl-L-homocysteine</text>
        <dbReference type="Rhea" id="RHEA:42916"/>
        <dbReference type="Rhea" id="RHEA-COMP:10000"/>
        <dbReference type="Rhea" id="RHEA-COMP:10001"/>
        <dbReference type="Rhea" id="RHEA-COMP:10152"/>
        <dbReference type="Rhea" id="RHEA-COMP:10282"/>
        <dbReference type="ChEBI" id="CHEBI:17319"/>
        <dbReference type="ChEBI" id="CHEBI:33737"/>
        <dbReference type="ChEBI" id="CHEBI:33738"/>
        <dbReference type="ChEBI" id="CHEBI:57844"/>
        <dbReference type="ChEBI" id="CHEBI:57856"/>
        <dbReference type="ChEBI" id="CHEBI:59789"/>
        <dbReference type="ChEBI" id="CHEBI:74411"/>
        <dbReference type="ChEBI" id="CHEBI:74497"/>
        <dbReference type="EC" id="2.1.1.192"/>
    </reaction>
</comment>
<proteinExistence type="inferred from homology"/>
<dbReference type="EMBL" id="LSRS01000001">
    <property type="protein sequence ID" value="KAF1086766.1"/>
    <property type="molecule type" value="Genomic_DNA"/>
</dbReference>